<dbReference type="EMBL" id="AP027272">
    <property type="protein sequence ID" value="BDX07603.1"/>
    <property type="molecule type" value="Genomic_DNA"/>
</dbReference>
<name>A0AA48HXC0_9ALTE</name>
<keyword evidence="3" id="KW-1185">Reference proteome</keyword>
<accession>A0AA48HXC0</accession>
<gene>
    <name evidence="2" type="ORF">MACH26_31240</name>
</gene>
<evidence type="ECO:0000313" key="3">
    <source>
        <dbReference type="Proteomes" id="UP001333710"/>
    </source>
</evidence>
<organism evidence="2 3">
    <name type="scientific">Planctobacterium marinum</name>
    <dbReference type="NCBI Taxonomy" id="1631968"/>
    <lineage>
        <taxon>Bacteria</taxon>
        <taxon>Pseudomonadati</taxon>
        <taxon>Pseudomonadota</taxon>
        <taxon>Gammaproteobacteria</taxon>
        <taxon>Alteromonadales</taxon>
        <taxon>Alteromonadaceae</taxon>
        <taxon>Planctobacterium</taxon>
    </lineage>
</organism>
<dbReference type="Proteomes" id="UP001333710">
    <property type="component" value="Chromosome"/>
</dbReference>
<dbReference type="AlphaFoldDB" id="A0AA48HXC0"/>
<protein>
    <submittedName>
        <fullName evidence="2">Uncharacterized protein</fullName>
    </submittedName>
</protein>
<sequence length="81" mass="8683">MWDNVNPVTRKSAVRAADVKLKPDESAVIVLVVSVLLPVAAEEGIEIGTVNEQELSGERVPPENVSAPVPERDEPEPQISA</sequence>
<evidence type="ECO:0000256" key="1">
    <source>
        <dbReference type="SAM" id="MobiDB-lite"/>
    </source>
</evidence>
<reference evidence="2" key="1">
    <citation type="submission" date="2023-01" db="EMBL/GenBank/DDBJ databases">
        <title>Complete genome sequence of Planctobacterium marinum strain Dej080120_11.</title>
        <authorList>
            <person name="Ueki S."/>
            <person name="Maruyama F."/>
        </authorList>
    </citation>
    <scope>NUCLEOTIDE SEQUENCE</scope>
    <source>
        <strain evidence="2">Dej080120_11</strain>
    </source>
</reference>
<evidence type="ECO:0000313" key="2">
    <source>
        <dbReference type="EMBL" id="BDX07603.1"/>
    </source>
</evidence>
<dbReference type="KEGG" id="pmaw:MACH26_31240"/>
<feature type="region of interest" description="Disordered" evidence="1">
    <location>
        <begin position="50"/>
        <end position="81"/>
    </location>
</feature>
<proteinExistence type="predicted"/>